<organism evidence="2 3">
    <name type="scientific">Siccirubricoccus deserti</name>
    <dbReference type="NCBI Taxonomy" id="2013562"/>
    <lineage>
        <taxon>Bacteria</taxon>
        <taxon>Pseudomonadati</taxon>
        <taxon>Pseudomonadota</taxon>
        <taxon>Alphaproteobacteria</taxon>
        <taxon>Acetobacterales</taxon>
        <taxon>Roseomonadaceae</taxon>
        <taxon>Siccirubricoccus</taxon>
    </lineage>
</organism>
<evidence type="ECO:0000256" key="1">
    <source>
        <dbReference type="SAM" id="Phobius"/>
    </source>
</evidence>
<reference evidence="2" key="1">
    <citation type="submission" date="2020-08" db="EMBL/GenBank/DDBJ databases">
        <authorList>
            <person name="Hu Y."/>
            <person name="Nguyen S.V."/>
            <person name="Li F."/>
            <person name="Fanning S."/>
        </authorList>
    </citation>
    <scope>NUCLEOTIDE SEQUENCE</scope>
    <source>
        <strain evidence="2">SYSU D8009</strain>
    </source>
</reference>
<dbReference type="EMBL" id="JACOMF010000029">
    <property type="protein sequence ID" value="MBC4017458.1"/>
    <property type="molecule type" value="Genomic_DNA"/>
</dbReference>
<feature type="transmembrane region" description="Helical" evidence="1">
    <location>
        <begin position="9"/>
        <end position="28"/>
    </location>
</feature>
<sequence>MPAAPGRPWLVPIMGGLVGIAWVALLLWEQSPYGRYLDHGRWTELGLAAGICRVLPAGELLLPGLLYAGGWLLMTAAMMLPTILPLLRRFDRLIAARGDRTGLLALLVAGYLLVWLGFGVAAHLLDLALHEAVRQSDWLAFHAWVLGAGVLALAGLFQFSRLKYHCLDRCRTPLGFIIQHWHGRTPRRDALRLGAHHGLFCVGCCWAIMLLMFVVGTGNIGWMQLLGAVMAAEKNLAWGWRLSRPLGLALLGWAGVIVAANGWA</sequence>
<keyword evidence="3" id="KW-1185">Reference proteome</keyword>
<keyword evidence="1" id="KW-1133">Transmembrane helix</keyword>
<dbReference type="AlphaFoldDB" id="A0A9X0UF40"/>
<keyword evidence="1" id="KW-0472">Membrane</keyword>
<proteinExistence type="predicted"/>
<feature type="transmembrane region" description="Helical" evidence="1">
    <location>
        <begin position="99"/>
        <end position="118"/>
    </location>
</feature>
<feature type="transmembrane region" description="Helical" evidence="1">
    <location>
        <begin position="65"/>
        <end position="87"/>
    </location>
</feature>
<dbReference type="InterPro" id="IPR018688">
    <property type="entry name" value="PpoB2-like"/>
</dbReference>
<keyword evidence="1" id="KW-0812">Transmembrane</keyword>
<feature type="transmembrane region" description="Helical" evidence="1">
    <location>
        <begin position="197"/>
        <end position="222"/>
    </location>
</feature>
<dbReference type="Proteomes" id="UP000600101">
    <property type="component" value="Unassembled WGS sequence"/>
</dbReference>
<evidence type="ECO:0000313" key="3">
    <source>
        <dbReference type="Proteomes" id="UP000600101"/>
    </source>
</evidence>
<accession>A0A9X0UF40</accession>
<protein>
    <submittedName>
        <fullName evidence="2">DUF2182 domain-containing protein</fullName>
    </submittedName>
</protein>
<comment type="caution">
    <text evidence="2">The sequence shown here is derived from an EMBL/GenBank/DDBJ whole genome shotgun (WGS) entry which is preliminary data.</text>
</comment>
<gene>
    <name evidence="2" type="ORF">H7965_19300</name>
</gene>
<evidence type="ECO:0000313" key="2">
    <source>
        <dbReference type="EMBL" id="MBC4017458.1"/>
    </source>
</evidence>
<feature type="transmembrane region" description="Helical" evidence="1">
    <location>
        <begin position="242"/>
        <end position="263"/>
    </location>
</feature>
<dbReference type="Pfam" id="PF09948">
    <property type="entry name" value="PpoB2"/>
    <property type="match status" value="1"/>
</dbReference>
<name>A0A9X0UF40_9PROT</name>
<feature type="transmembrane region" description="Helical" evidence="1">
    <location>
        <begin position="138"/>
        <end position="159"/>
    </location>
</feature>